<sequence length="567" mass="62438">MSGKVSGVTAMEAVPTFYPKLRDLNNFCDYVDNLARKVKSACKLVAPKKEQGWIPRKDGYDTPELRSLKLSVPIEQRAVRQGTGGVFEVFNVESKGMTLEEYRREAEVISSECRHLDVAMKRERGEVPEEDVERDFWRQVGTSRPAIYGADQGGMTFFDDESPFKFSDMKGDLLRCLPVVPGVNTTYTYVGMWRTCFAWHKEDMDLPSVNYLHSGAPKTWYIIHPKDNEKFEELLKIEFADQYGACSQFARHKSILVSPKVLRASNIEVTRVTQHPGEFMVLFPACYHSGFNHGFNMAEAINFGIRSWFPRGISASVCQCSRAQSSVSISVRSVVMGNFEKDEVDEIMEDAEQRAYKEGWLSRQGRRASLDNKRALDSSAFSSEDAPMRSGGPSPNAASSSSSSSSSSAAFGLRGGGPPEKKQRSQQQTNTSSKNVYDAEIVFSSDDEDLSDRDAPPPSIRKPSMSSIRGSLPSSLLSRASPHASASAAAAAAVPRSSKPFPPAPPVMVPRGVSEASRGMREEADNVELPDEPPEPPLFPPTGDQLGPPGTAQRPLLIDVDVINIDD</sequence>
<dbReference type="SUPFAM" id="SSF51197">
    <property type="entry name" value="Clavaminate synthase-like"/>
    <property type="match status" value="1"/>
</dbReference>
<dbReference type="SMART" id="SM00558">
    <property type="entry name" value="JmjC"/>
    <property type="match status" value="1"/>
</dbReference>
<feature type="region of interest" description="Disordered" evidence="1">
    <location>
        <begin position="367"/>
        <end position="560"/>
    </location>
</feature>
<feature type="compositionally biased region" description="Low complexity" evidence="1">
    <location>
        <begin position="464"/>
        <end position="499"/>
    </location>
</feature>
<dbReference type="PROSITE" id="PS51184">
    <property type="entry name" value="JMJC"/>
    <property type="match status" value="1"/>
</dbReference>
<dbReference type="Gene3D" id="2.60.120.650">
    <property type="entry name" value="Cupin"/>
    <property type="match status" value="1"/>
</dbReference>
<feature type="domain" description="JmjC" evidence="2">
    <location>
        <begin position="151"/>
        <end position="320"/>
    </location>
</feature>
<name>A0A0G4I8W9_9ALVE</name>
<feature type="compositionally biased region" description="Acidic residues" evidence="1">
    <location>
        <begin position="525"/>
        <end position="534"/>
    </location>
</feature>
<organism evidence="3">
    <name type="scientific">Chromera velia CCMP2878</name>
    <dbReference type="NCBI Taxonomy" id="1169474"/>
    <lineage>
        <taxon>Eukaryota</taxon>
        <taxon>Sar</taxon>
        <taxon>Alveolata</taxon>
        <taxon>Colpodellida</taxon>
        <taxon>Chromeraceae</taxon>
        <taxon>Chromera</taxon>
    </lineage>
</organism>
<evidence type="ECO:0000259" key="2">
    <source>
        <dbReference type="PROSITE" id="PS51184"/>
    </source>
</evidence>
<dbReference type="InterPro" id="IPR003347">
    <property type="entry name" value="JmjC_dom"/>
</dbReference>
<dbReference type="PANTHER" id="PTHR10694:SF7">
    <property type="entry name" value="[HISTONE H3]-TRIMETHYL-L-LYSINE(9) DEMETHYLASE"/>
    <property type="match status" value="1"/>
</dbReference>
<reference evidence="3" key="1">
    <citation type="submission" date="2014-11" db="EMBL/GenBank/DDBJ databases">
        <authorList>
            <person name="Otto D Thomas"/>
            <person name="Naeem Raeece"/>
        </authorList>
    </citation>
    <scope>NUCLEOTIDE SEQUENCE</scope>
</reference>
<dbReference type="Pfam" id="PF02373">
    <property type="entry name" value="JmjC"/>
    <property type="match status" value="1"/>
</dbReference>
<feature type="compositionally biased region" description="Low complexity" evidence="1">
    <location>
        <begin position="397"/>
        <end position="410"/>
    </location>
</feature>
<dbReference type="EMBL" id="CDMZ01005700">
    <property type="protein sequence ID" value="CEM53497.1"/>
    <property type="molecule type" value="Genomic_DNA"/>
</dbReference>
<proteinExistence type="predicted"/>
<evidence type="ECO:0000313" key="3">
    <source>
        <dbReference type="EMBL" id="CEM53497.1"/>
    </source>
</evidence>
<dbReference type="GO" id="GO:0051864">
    <property type="term" value="F:histone H3K36 demethylase activity"/>
    <property type="evidence" value="ECO:0007669"/>
    <property type="project" value="TreeGrafter"/>
</dbReference>
<dbReference type="VEuPathDB" id="CryptoDB:Cvel_12004"/>
<dbReference type="GO" id="GO:0032454">
    <property type="term" value="F:histone H3K9 demethylase activity"/>
    <property type="evidence" value="ECO:0007669"/>
    <property type="project" value="TreeGrafter"/>
</dbReference>
<dbReference type="GO" id="GO:0000785">
    <property type="term" value="C:chromatin"/>
    <property type="evidence" value="ECO:0007669"/>
    <property type="project" value="TreeGrafter"/>
</dbReference>
<dbReference type="PANTHER" id="PTHR10694">
    <property type="entry name" value="LYSINE-SPECIFIC DEMETHYLASE"/>
    <property type="match status" value="1"/>
</dbReference>
<evidence type="ECO:0000256" key="1">
    <source>
        <dbReference type="SAM" id="MobiDB-lite"/>
    </source>
</evidence>
<accession>A0A0G4I8W9</accession>
<dbReference type="GO" id="GO:0010468">
    <property type="term" value="P:regulation of gene expression"/>
    <property type="evidence" value="ECO:0007669"/>
    <property type="project" value="TreeGrafter"/>
</dbReference>
<feature type="compositionally biased region" description="Polar residues" evidence="1">
    <location>
        <begin position="425"/>
        <end position="435"/>
    </location>
</feature>
<protein>
    <recommendedName>
        <fullName evidence="2">JmjC domain-containing protein</fullName>
    </recommendedName>
</protein>
<dbReference type="GO" id="GO:0005634">
    <property type="term" value="C:nucleus"/>
    <property type="evidence" value="ECO:0007669"/>
    <property type="project" value="TreeGrafter"/>
</dbReference>
<gene>
    <name evidence="3" type="ORF">Cvel_12004</name>
</gene>
<dbReference type="AlphaFoldDB" id="A0A0G4I8W9"/>